<evidence type="ECO:0000313" key="4">
    <source>
        <dbReference type="Proteomes" id="UP000191931"/>
    </source>
</evidence>
<dbReference type="Proteomes" id="UP000191931">
    <property type="component" value="Unassembled WGS sequence"/>
</dbReference>
<dbReference type="NCBIfam" id="TIGR04354">
    <property type="entry name" value="amphi-Trp"/>
    <property type="match status" value="1"/>
</dbReference>
<dbReference type="EMBL" id="FWEV01000324">
    <property type="protein sequence ID" value="SLM32655.1"/>
    <property type="molecule type" value="Genomic_DNA"/>
</dbReference>
<dbReference type="AlphaFoldDB" id="A0A1W1HJS3"/>
<dbReference type="InterPro" id="IPR027598">
    <property type="entry name" value="Amphi-Trp_dom"/>
</dbReference>
<sequence>MKKQEINIKHELSVEETVDLFNEISKSISEGTISIEYGEKQISLKPGCRFDVEIEATRKKGKQKLNIELSWKEEDPTCACKPVLKISSQEPIQEPIEEEPAEEDKTVSEKIDGDDEAKEDFSRGEDTQGIKTENEKSDGDNEVKENIPQE</sequence>
<feature type="compositionally biased region" description="Basic and acidic residues" evidence="1">
    <location>
        <begin position="119"/>
        <end position="150"/>
    </location>
</feature>
<dbReference type="Pfam" id="PF20068">
    <property type="entry name" value="Amphi-Trp"/>
    <property type="match status" value="1"/>
</dbReference>
<feature type="region of interest" description="Disordered" evidence="1">
    <location>
        <begin position="84"/>
        <end position="150"/>
    </location>
</feature>
<reference evidence="3 4" key="1">
    <citation type="submission" date="2017-03" db="EMBL/GenBank/DDBJ databases">
        <authorList>
            <person name="Afonso C.L."/>
            <person name="Miller P.J."/>
            <person name="Scott M.A."/>
            <person name="Spackman E."/>
            <person name="Goraichik I."/>
            <person name="Dimitrov K.M."/>
            <person name="Suarez D.L."/>
            <person name="Swayne D.E."/>
        </authorList>
    </citation>
    <scope>NUCLEOTIDE SEQUENCE [LARGE SCALE GENOMIC DNA]</scope>
    <source>
        <strain evidence="3">PRJEB14757</strain>
    </source>
</reference>
<gene>
    <name evidence="3" type="ORF">MTBBW1_790053</name>
</gene>
<keyword evidence="4" id="KW-1185">Reference proteome</keyword>
<proteinExistence type="predicted"/>
<organism evidence="3 4">
    <name type="scientific">Desulfamplus magnetovallimortis</name>
    <dbReference type="NCBI Taxonomy" id="1246637"/>
    <lineage>
        <taxon>Bacteria</taxon>
        <taxon>Pseudomonadati</taxon>
        <taxon>Thermodesulfobacteriota</taxon>
        <taxon>Desulfobacteria</taxon>
        <taxon>Desulfobacterales</taxon>
        <taxon>Desulfobacteraceae</taxon>
        <taxon>Desulfamplus</taxon>
    </lineage>
</organism>
<evidence type="ECO:0000259" key="2">
    <source>
        <dbReference type="Pfam" id="PF20068"/>
    </source>
</evidence>
<evidence type="ECO:0000256" key="1">
    <source>
        <dbReference type="SAM" id="MobiDB-lite"/>
    </source>
</evidence>
<accession>A0A1W1HJS3</accession>
<protein>
    <recommendedName>
        <fullName evidence="2">Amphi-Trp domain-containing protein</fullName>
    </recommendedName>
</protein>
<dbReference type="OrthoDB" id="5459377at2"/>
<name>A0A1W1HJS3_9BACT</name>
<feature type="domain" description="Amphi-Trp" evidence="2">
    <location>
        <begin position="4"/>
        <end position="76"/>
    </location>
</feature>
<evidence type="ECO:0000313" key="3">
    <source>
        <dbReference type="EMBL" id="SLM32655.1"/>
    </source>
</evidence>
<dbReference type="RefSeq" id="WP_080802705.1">
    <property type="nucleotide sequence ID" value="NZ_LT828543.1"/>
</dbReference>